<dbReference type="EMBL" id="CP012622">
    <property type="protein sequence ID" value="ALD66382.1"/>
    <property type="molecule type" value="Genomic_DNA"/>
</dbReference>
<accession>A0A0M4KEG6</accession>
<dbReference type="InterPro" id="IPR023048">
    <property type="entry name" value="NADH:quinone_OxRdtase_FMN_depd"/>
</dbReference>
<feature type="binding site" evidence="6">
    <location>
        <begin position="18"/>
        <end position="20"/>
    </location>
    <ligand>
        <name>FMN</name>
        <dbReference type="ChEBI" id="CHEBI:58210"/>
    </ligand>
</feature>
<comment type="catalytic activity">
    <reaction evidence="6">
        <text>2 a quinone + NADH + H(+) = 2 a 1,4-benzosemiquinone + NAD(+)</text>
        <dbReference type="Rhea" id="RHEA:65952"/>
        <dbReference type="ChEBI" id="CHEBI:15378"/>
        <dbReference type="ChEBI" id="CHEBI:57540"/>
        <dbReference type="ChEBI" id="CHEBI:57945"/>
        <dbReference type="ChEBI" id="CHEBI:132124"/>
        <dbReference type="ChEBI" id="CHEBI:134225"/>
    </reaction>
</comment>
<evidence type="ECO:0000256" key="4">
    <source>
        <dbReference type="ARBA" id="ARBA00023027"/>
    </source>
</evidence>
<proteinExistence type="inferred from homology"/>
<dbReference type="GO" id="GO:0016652">
    <property type="term" value="F:oxidoreductase activity, acting on NAD(P)H as acceptor"/>
    <property type="evidence" value="ECO:0007669"/>
    <property type="project" value="UniProtKB-UniRule"/>
</dbReference>
<evidence type="ECO:0000256" key="6">
    <source>
        <dbReference type="HAMAP-Rule" id="MF_01216"/>
    </source>
</evidence>
<dbReference type="HAMAP" id="MF_01216">
    <property type="entry name" value="Azoreductase_type1"/>
    <property type="match status" value="1"/>
</dbReference>
<keyword evidence="3 6" id="KW-0560">Oxidoreductase</keyword>
<evidence type="ECO:0000256" key="5">
    <source>
        <dbReference type="ARBA" id="ARBA00048542"/>
    </source>
</evidence>
<dbReference type="OrthoDB" id="9805013at2"/>
<dbReference type="NCBIfam" id="NF002370">
    <property type="entry name" value="PRK01355.1"/>
    <property type="match status" value="1"/>
</dbReference>
<dbReference type="Gene3D" id="3.40.50.360">
    <property type="match status" value="1"/>
</dbReference>
<keyword evidence="4 6" id="KW-0520">NAD</keyword>
<dbReference type="GO" id="GO:0010181">
    <property type="term" value="F:FMN binding"/>
    <property type="evidence" value="ECO:0007669"/>
    <property type="project" value="UniProtKB-UniRule"/>
</dbReference>
<dbReference type="Proteomes" id="UP000063919">
    <property type="component" value="Chromosome"/>
</dbReference>
<comment type="cofactor">
    <cofactor evidence="6">
        <name>FMN</name>
        <dbReference type="ChEBI" id="CHEBI:58210"/>
    </cofactor>
    <text evidence="6">Binds 1 FMN per subunit.</text>
</comment>
<name>A0A0M4KEG6_9MOLU</name>
<dbReference type="RefSeq" id="WP_053946143.1">
    <property type="nucleotide sequence ID" value="NZ_CP012622.1"/>
</dbReference>
<dbReference type="PATRIC" id="fig|362837.3.peg.487"/>
<dbReference type="PANTHER" id="PTHR43741:SF4">
    <property type="entry name" value="FMN-DEPENDENT NADH:QUINONE OXIDOREDUCTASE"/>
    <property type="match status" value="1"/>
</dbReference>
<dbReference type="PANTHER" id="PTHR43741">
    <property type="entry name" value="FMN-DEPENDENT NADH-AZOREDUCTASE 1"/>
    <property type="match status" value="1"/>
</dbReference>
<comment type="function">
    <text evidence="6">Quinone reductase that provides resistance to thiol-specific stress caused by electrophilic quinones.</text>
</comment>
<comment type="caution">
    <text evidence="6">Lacks conserved residue(s) required for the propagation of feature annotation.</text>
</comment>
<evidence type="ECO:0000256" key="3">
    <source>
        <dbReference type="ARBA" id="ARBA00023002"/>
    </source>
</evidence>
<evidence type="ECO:0000256" key="2">
    <source>
        <dbReference type="ARBA" id="ARBA00022643"/>
    </source>
</evidence>
<keyword evidence="2 6" id="KW-0288">FMN</keyword>
<comment type="function">
    <text evidence="6">Also exhibits azoreductase activity. Catalyzes the reductive cleavage of the azo bond in aromatic azo compounds to the corresponding amines.</text>
</comment>
<evidence type="ECO:0000256" key="1">
    <source>
        <dbReference type="ARBA" id="ARBA00022630"/>
    </source>
</evidence>
<dbReference type="EC" id="1.6.5.-" evidence="6"/>
<feature type="domain" description="Flavodoxin-like fold" evidence="7">
    <location>
        <begin position="3"/>
        <end position="190"/>
    </location>
</feature>
<comment type="similarity">
    <text evidence="6">Belongs to the azoreductase type 1 family.</text>
</comment>
<dbReference type="KEGG" id="scj:SCANT_v1c04760"/>
<dbReference type="STRING" id="362837.SCANT_v1c04760"/>
<comment type="subunit">
    <text evidence="6">Homodimer.</text>
</comment>
<dbReference type="InterPro" id="IPR029039">
    <property type="entry name" value="Flavoprotein-like_sf"/>
</dbReference>
<evidence type="ECO:0000259" key="7">
    <source>
        <dbReference type="Pfam" id="PF02525"/>
    </source>
</evidence>
<reference evidence="8 9" key="1">
    <citation type="journal article" date="2015" name="Genome Announc.">
        <title>Complete Genome Sequence of Spiroplasma cantharicola CC-1T (DSM 21588), a Bacterium Isolated from Soldier Beetle (Cantharis carolinus).</title>
        <authorList>
            <person name="Lo W.S."/>
            <person name="Liu P.Y."/>
            <person name="Kuo C.H."/>
        </authorList>
    </citation>
    <scope>NUCLEOTIDE SEQUENCE [LARGE SCALE GENOMIC DNA]</scope>
    <source>
        <strain evidence="8 9">CC-1</strain>
    </source>
</reference>
<dbReference type="EC" id="1.7.1.17" evidence="6"/>
<protein>
    <recommendedName>
        <fullName evidence="6">FMN dependent NADH:quinone oxidoreductase</fullName>
        <ecNumber evidence="6">1.6.5.-</ecNumber>
    </recommendedName>
    <alternativeName>
        <fullName evidence="6">Azo-dye reductase</fullName>
    </alternativeName>
    <alternativeName>
        <fullName evidence="6">FMN-dependent NADH-azo compound oxidoreductase</fullName>
    </alternativeName>
    <alternativeName>
        <fullName evidence="6">FMN-dependent NADH-azoreductase</fullName>
        <ecNumber evidence="6">1.7.1.17</ecNumber>
    </alternativeName>
</protein>
<dbReference type="InterPro" id="IPR050104">
    <property type="entry name" value="FMN-dep_NADH:Q_OxRdtase_AzoR1"/>
</dbReference>
<organism evidence="8 9">
    <name type="scientific">Spiroplasma cantharicola</name>
    <dbReference type="NCBI Taxonomy" id="362837"/>
    <lineage>
        <taxon>Bacteria</taxon>
        <taxon>Bacillati</taxon>
        <taxon>Mycoplasmatota</taxon>
        <taxon>Mollicutes</taxon>
        <taxon>Entomoplasmatales</taxon>
        <taxon>Spiroplasmataceae</taxon>
        <taxon>Spiroplasma</taxon>
    </lineage>
</organism>
<keyword evidence="9" id="KW-1185">Reference proteome</keyword>
<keyword evidence="1 6" id="KW-0285">Flavoprotein</keyword>
<comment type="catalytic activity">
    <reaction evidence="5">
        <text>N,N-dimethyl-1,4-phenylenediamine + anthranilate + 2 NAD(+) = 2-(4-dimethylaminophenyl)diazenylbenzoate + 2 NADH + 2 H(+)</text>
        <dbReference type="Rhea" id="RHEA:55872"/>
        <dbReference type="ChEBI" id="CHEBI:15378"/>
        <dbReference type="ChEBI" id="CHEBI:15783"/>
        <dbReference type="ChEBI" id="CHEBI:16567"/>
        <dbReference type="ChEBI" id="CHEBI:57540"/>
        <dbReference type="ChEBI" id="CHEBI:57945"/>
        <dbReference type="ChEBI" id="CHEBI:71579"/>
        <dbReference type="EC" id="1.7.1.17"/>
    </reaction>
    <physiologicalReaction direction="right-to-left" evidence="5">
        <dbReference type="Rhea" id="RHEA:55874"/>
    </physiologicalReaction>
</comment>
<dbReference type="InterPro" id="IPR003680">
    <property type="entry name" value="Flavodoxin_fold"/>
</dbReference>
<dbReference type="GO" id="GO:0009055">
    <property type="term" value="F:electron transfer activity"/>
    <property type="evidence" value="ECO:0007669"/>
    <property type="project" value="UniProtKB-UniRule"/>
</dbReference>
<dbReference type="GO" id="GO:0016655">
    <property type="term" value="F:oxidoreductase activity, acting on NAD(P)H, quinone or similar compound as acceptor"/>
    <property type="evidence" value="ECO:0007669"/>
    <property type="project" value="InterPro"/>
</dbReference>
<dbReference type="Pfam" id="PF02525">
    <property type="entry name" value="Flavodoxin_2"/>
    <property type="match status" value="1"/>
</dbReference>
<evidence type="ECO:0000313" key="9">
    <source>
        <dbReference type="Proteomes" id="UP000063919"/>
    </source>
</evidence>
<gene>
    <name evidence="8" type="primary">acpD</name>
    <name evidence="6" type="synonym">azoR</name>
    <name evidence="8" type="ORF">SCANT_v1c04760</name>
</gene>
<dbReference type="SUPFAM" id="SSF52218">
    <property type="entry name" value="Flavoproteins"/>
    <property type="match status" value="1"/>
</dbReference>
<evidence type="ECO:0000313" key="8">
    <source>
        <dbReference type="EMBL" id="ALD66382.1"/>
    </source>
</evidence>
<sequence>MAKKILVITGTVSPAEKSFSLALTNRFVKEYQSLNPNDEIIHLDLNNEQMAHKTLSRENFGTYFNEQDALKYINQLKEVDKVIISSPMNNFNVSGLIKNYLDHVLLADQTFSYKYVKQGDAKGLLEHLTVQILTTQGAPFGWYPWGNHTEFLKGTWEFVGAKVNTPILFAGTKIAPVSTTNPDEAMNSIADKIIEAAKKF</sequence>
<dbReference type="AlphaFoldDB" id="A0A0M4KEG6"/>